<sequence length="346" mass="39148">MAEDRRRPPKFSTETRKSDPRRTNDENFASFMGFLDERFYDVDRHACRVKKGVRSYTYSLHLVRCGVARLAAFETDAMTLRYSIRKNRYHSFIKLMMPTSGTFTITVNGVRTVRLAPGEALLFDPTEDITYAAVKDTKGISLLVASNYFHARTRFQAALFKVLPILGKTARERCFLAVLRAVHDYLGDMTPEEAEDYCDTLSAALRPVLSESFSGNDKSFASHQDFLRACAVDAMYKHIADPEIRADDIAREVGVSSRYLSDLFRKTGSSVMNRLLALRLERASTQLRDAASRAFTIEEIAKNNGFASLTHFGRVFKKTYGATPSEWRNAETVDTSFSKDRKDGEA</sequence>
<keyword evidence="2" id="KW-0238">DNA-binding</keyword>
<dbReference type="Gene3D" id="1.10.10.60">
    <property type="entry name" value="Homeodomain-like"/>
    <property type="match status" value="1"/>
</dbReference>
<accession>A0A401LIU8</accession>
<evidence type="ECO:0000313" key="7">
    <source>
        <dbReference type="Proteomes" id="UP000266091"/>
    </source>
</evidence>
<evidence type="ECO:0000256" key="2">
    <source>
        <dbReference type="ARBA" id="ARBA00023125"/>
    </source>
</evidence>
<name>A0A388SGC4_9BURK</name>
<dbReference type="Proteomes" id="UP000266091">
    <property type="component" value="Unassembled WGS sequence"/>
</dbReference>
<dbReference type="InterPro" id="IPR009057">
    <property type="entry name" value="Homeodomain-like_sf"/>
</dbReference>
<keyword evidence="1" id="KW-0805">Transcription regulation</keyword>
<evidence type="ECO:0000259" key="5">
    <source>
        <dbReference type="PROSITE" id="PS01124"/>
    </source>
</evidence>
<dbReference type="InterPro" id="IPR020449">
    <property type="entry name" value="Tscrpt_reg_AraC-type_HTH"/>
</dbReference>
<dbReference type="SMART" id="SM00342">
    <property type="entry name" value="HTH_ARAC"/>
    <property type="match status" value="1"/>
</dbReference>
<dbReference type="RefSeq" id="WP_116270718.1">
    <property type="nucleotide sequence ID" value="NZ_BGZJ01000002.1"/>
</dbReference>
<dbReference type="GO" id="GO:0003700">
    <property type="term" value="F:DNA-binding transcription factor activity"/>
    <property type="evidence" value="ECO:0007669"/>
    <property type="project" value="InterPro"/>
</dbReference>
<keyword evidence="7" id="KW-1185">Reference proteome</keyword>
<dbReference type="Pfam" id="PF14525">
    <property type="entry name" value="AraC_binding_2"/>
    <property type="match status" value="1"/>
</dbReference>
<comment type="caution">
    <text evidence="6">The sequence shown here is derived from an EMBL/GenBank/DDBJ whole genome shotgun (WGS) entry which is preliminary data.</text>
</comment>
<gene>
    <name evidence="6" type="ORF">MESMUL_18150</name>
</gene>
<reference evidence="6 7" key="1">
    <citation type="journal article" date="2018" name="Int. J. Syst. Evol. Microbiol.">
        <title>Mesosutterella multiformis gen. nov., sp. nov., a member of the family Sutterellaceae and Sutterella megalosphaeroides sp. nov., isolated from human faeces.</title>
        <authorList>
            <person name="Sakamoto M."/>
            <person name="Ikeyama N."/>
            <person name="Kunihiro T."/>
            <person name="Iino T."/>
            <person name="Yuki M."/>
            <person name="Ohkuma M."/>
        </authorList>
    </citation>
    <scope>NUCLEOTIDE SEQUENCE [LARGE SCALE GENOMIC DNA]</scope>
    <source>
        <strain evidence="6 7">4NBBH2</strain>
    </source>
</reference>
<feature type="region of interest" description="Disordered" evidence="4">
    <location>
        <begin position="1"/>
        <end position="23"/>
    </location>
</feature>
<dbReference type="PRINTS" id="PR00032">
    <property type="entry name" value="HTHARAC"/>
</dbReference>
<proteinExistence type="predicted"/>
<dbReference type="InterPro" id="IPR035418">
    <property type="entry name" value="AraC-bd_2"/>
</dbReference>
<evidence type="ECO:0000256" key="1">
    <source>
        <dbReference type="ARBA" id="ARBA00023015"/>
    </source>
</evidence>
<feature type="domain" description="HTH araC/xylS-type" evidence="5">
    <location>
        <begin position="229"/>
        <end position="330"/>
    </location>
</feature>
<dbReference type="Pfam" id="PF12833">
    <property type="entry name" value="HTH_18"/>
    <property type="match status" value="1"/>
</dbReference>
<dbReference type="PANTHER" id="PTHR43280">
    <property type="entry name" value="ARAC-FAMILY TRANSCRIPTIONAL REGULATOR"/>
    <property type="match status" value="1"/>
</dbReference>
<dbReference type="GO" id="GO:0043565">
    <property type="term" value="F:sequence-specific DNA binding"/>
    <property type="evidence" value="ECO:0007669"/>
    <property type="project" value="InterPro"/>
</dbReference>
<dbReference type="SUPFAM" id="SSF51215">
    <property type="entry name" value="Regulatory protein AraC"/>
    <property type="match status" value="1"/>
</dbReference>
<dbReference type="AlphaFoldDB" id="A0A388SGC4"/>
<organism evidence="6 7">
    <name type="scientific">Mesosutterella multiformis</name>
    <dbReference type="NCBI Taxonomy" id="2259133"/>
    <lineage>
        <taxon>Bacteria</taxon>
        <taxon>Pseudomonadati</taxon>
        <taxon>Pseudomonadota</taxon>
        <taxon>Betaproteobacteria</taxon>
        <taxon>Burkholderiales</taxon>
        <taxon>Sutterellaceae</taxon>
        <taxon>Mesosutterella</taxon>
    </lineage>
</organism>
<dbReference type="PROSITE" id="PS01124">
    <property type="entry name" value="HTH_ARAC_FAMILY_2"/>
    <property type="match status" value="1"/>
</dbReference>
<dbReference type="SUPFAM" id="SSF46689">
    <property type="entry name" value="Homeodomain-like"/>
    <property type="match status" value="1"/>
</dbReference>
<dbReference type="InterPro" id="IPR037923">
    <property type="entry name" value="HTH-like"/>
</dbReference>
<dbReference type="OrthoDB" id="9178898at2"/>
<feature type="compositionally biased region" description="Basic and acidic residues" evidence="4">
    <location>
        <begin position="13"/>
        <end position="23"/>
    </location>
</feature>
<keyword evidence="3" id="KW-0804">Transcription</keyword>
<dbReference type="InterPro" id="IPR018060">
    <property type="entry name" value="HTH_AraC"/>
</dbReference>
<evidence type="ECO:0000256" key="3">
    <source>
        <dbReference type="ARBA" id="ARBA00023163"/>
    </source>
</evidence>
<evidence type="ECO:0000256" key="4">
    <source>
        <dbReference type="SAM" id="MobiDB-lite"/>
    </source>
</evidence>
<protein>
    <recommendedName>
        <fullName evidence="5">HTH araC/xylS-type domain-containing protein</fullName>
    </recommendedName>
</protein>
<accession>A0A388SGC4</accession>
<dbReference type="EMBL" id="BGZJ01000002">
    <property type="protein sequence ID" value="GBO94461.1"/>
    <property type="molecule type" value="Genomic_DNA"/>
</dbReference>
<dbReference type="PANTHER" id="PTHR43280:SF10">
    <property type="entry name" value="REGULATORY PROTEIN POCR"/>
    <property type="match status" value="1"/>
</dbReference>
<evidence type="ECO:0000313" key="6">
    <source>
        <dbReference type="EMBL" id="GBO94461.1"/>
    </source>
</evidence>